<dbReference type="PANTHER" id="PTHR11904:SF9">
    <property type="entry name" value="PURINE NUCLEOSIDE PHOSPHORYLASE-RELATED"/>
    <property type="match status" value="1"/>
</dbReference>
<comment type="pathway">
    <text evidence="2 7">Purine metabolism; purine nucleoside salvage.</text>
</comment>
<evidence type="ECO:0000256" key="2">
    <source>
        <dbReference type="ARBA" id="ARBA00005058"/>
    </source>
</evidence>
<dbReference type="STRING" id="1276246.SCULI_v1c01010"/>
<dbReference type="Pfam" id="PF01048">
    <property type="entry name" value="PNP_UDP_1"/>
    <property type="match status" value="1"/>
</dbReference>
<feature type="binding site" evidence="8">
    <location>
        <position position="110"/>
    </location>
    <ligand>
        <name>phosphate</name>
        <dbReference type="ChEBI" id="CHEBI:43474"/>
    </ligand>
</feature>
<name>W6A621_9MOLU</name>
<evidence type="ECO:0000256" key="7">
    <source>
        <dbReference type="PIRNR" id="PIRNR000477"/>
    </source>
</evidence>
<evidence type="ECO:0000256" key="1">
    <source>
        <dbReference type="ARBA" id="ARBA00002678"/>
    </source>
</evidence>
<dbReference type="SUPFAM" id="SSF53167">
    <property type="entry name" value="Purine and uridine phosphorylases"/>
    <property type="match status" value="1"/>
</dbReference>
<keyword evidence="5 7" id="KW-0808">Transferase</keyword>
<comment type="catalytic activity">
    <reaction evidence="6">
        <text>a purine 2'-deoxy-D-ribonucleoside + phosphate = a purine nucleobase + 2-deoxy-alpha-D-ribose 1-phosphate</text>
        <dbReference type="Rhea" id="RHEA:36431"/>
        <dbReference type="ChEBI" id="CHEBI:26386"/>
        <dbReference type="ChEBI" id="CHEBI:43474"/>
        <dbReference type="ChEBI" id="CHEBI:57259"/>
        <dbReference type="ChEBI" id="CHEBI:142361"/>
        <dbReference type="EC" id="2.4.2.1"/>
    </reaction>
</comment>
<organism evidence="10 11">
    <name type="scientific">Spiroplasma culicicola AES-1</name>
    <dbReference type="NCBI Taxonomy" id="1276246"/>
    <lineage>
        <taxon>Bacteria</taxon>
        <taxon>Bacillati</taxon>
        <taxon>Mycoplasmatota</taxon>
        <taxon>Mollicutes</taxon>
        <taxon>Entomoplasmatales</taxon>
        <taxon>Spiroplasmataceae</taxon>
        <taxon>Spiroplasma</taxon>
    </lineage>
</organism>
<dbReference type="PIRSF" id="PIRSF000477">
    <property type="entry name" value="PurNPase"/>
    <property type="match status" value="1"/>
</dbReference>
<evidence type="ECO:0000313" key="10">
    <source>
        <dbReference type="EMBL" id="AHI52442.1"/>
    </source>
</evidence>
<evidence type="ECO:0000256" key="4">
    <source>
        <dbReference type="ARBA" id="ARBA00022676"/>
    </source>
</evidence>
<dbReference type="NCBIfam" id="NF006054">
    <property type="entry name" value="PRK08202.1"/>
    <property type="match status" value="1"/>
</dbReference>
<reference evidence="10 11" key="1">
    <citation type="journal article" date="2014" name="Genome Biol. Evol.">
        <title>Molecular evolution of the substrate utilization strategies and putative virulence factors in mosquito-associated Spiroplasma species.</title>
        <authorList>
            <person name="Chang T.H."/>
            <person name="Lo W.S."/>
            <person name="Ku C."/>
            <person name="Chen L.L."/>
            <person name="Kuo C.H."/>
        </authorList>
    </citation>
    <scope>NUCLEOTIDE SEQUENCE [LARGE SCALE GENOMIC DNA]</scope>
    <source>
        <strain evidence="10">AES-1</strain>
    </source>
</reference>
<evidence type="ECO:0000256" key="5">
    <source>
        <dbReference type="ARBA" id="ARBA00022679"/>
    </source>
</evidence>
<dbReference type="Proteomes" id="UP000019267">
    <property type="component" value="Chromosome"/>
</dbReference>
<dbReference type="NCBIfam" id="TIGR01697">
    <property type="entry name" value="PNPH-PUNA-XAPA"/>
    <property type="match status" value="1"/>
</dbReference>
<comment type="similarity">
    <text evidence="3 7">Belongs to the PNP/MTAP phosphorylase family.</text>
</comment>
<dbReference type="PANTHER" id="PTHR11904">
    <property type="entry name" value="METHYLTHIOADENOSINE/PURINE NUCLEOSIDE PHOSPHORYLASE"/>
    <property type="match status" value="1"/>
</dbReference>
<gene>
    <name evidence="10" type="ORF">SCULI_v1c01010</name>
</gene>
<dbReference type="HOGENOM" id="CLU_054456_1_0_14"/>
<feature type="binding site" evidence="8">
    <location>
        <position position="58"/>
    </location>
    <ligand>
        <name>phosphate</name>
        <dbReference type="ChEBI" id="CHEBI:43474"/>
    </ligand>
</feature>
<dbReference type="RefSeq" id="WP_025362687.1">
    <property type="nucleotide sequence ID" value="NZ_CP006681.1"/>
</dbReference>
<feature type="binding site" evidence="8">
    <location>
        <position position="27"/>
    </location>
    <ligand>
        <name>phosphate</name>
        <dbReference type="ChEBI" id="CHEBI:43474"/>
    </ligand>
</feature>
<dbReference type="NCBIfam" id="TIGR01700">
    <property type="entry name" value="PNPH"/>
    <property type="match status" value="1"/>
</dbReference>
<dbReference type="InterPro" id="IPR035994">
    <property type="entry name" value="Nucleoside_phosphorylase_sf"/>
</dbReference>
<proteinExistence type="inferred from homology"/>
<dbReference type="eggNOG" id="COG0005">
    <property type="taxonomic scope" value="Bacteria"/>
</dbReference>
<dbReference type="EC" id="2.4.2.1" evidence="7"/>
<dbReference type="KEGG" id="scq:SCULI_v1c01010"/>
<feature type="binding site" evidence="8">
    <location>
        <position position="232"/>
    </location>
    <ligand>
        <name>a purine D-ribonucleoside</name>
        <dbReference type="ChEBI" id="CHEBI:142355"/>
    </ligand>
</feature>
<dbReference type="Gene3D" id="3.40.50.1580">
    <property type="entry name" value="Nucleoside phosphorylase domain"/>
    <property type="match status" value="1"/>
</dbReference>
<evidence type="ECO:0000256" key="6">
    <source>
        <dbReference type="ARBA" id="ARBA00048556"/>
    </source>
</evidence>
<comment type="function">
    <text evidence="1">The purine nucleoside phosphorylases catalyze the phosphorolytic breakdown of the N-glycosidic bond in the beta-(deoxy)ribonucleoside molecules, with the formation of the corresponding free purine bases and pentose-1-phosphate. Cleaves guanosine, inosine, 2'-deoxyguanosine and 2'-deoxyinosine.</text>
</comment>
<dbReference type="GO" id="GO:0004731">
    <property type="term" value="F:purine-nucleoside phosphorylase activity"/>
    <property type="evidence" value="ECO:0007669"/>
    <property type="project" value="UniProtKB-EC"/>
</dbReference>
<feature type="binding site" evidence="8">
    <location>
        <position position="209"/>
    </location>
    <ligand>
        <name>phosphate</name>
        <dbReference type="ChEBI" id="CHEBI:43474"/>
    </ligand>
</feature>
<keyword evidence="11" id="KW-1185">Reference proteome</keyword>
<dbReference type="PATRIC" id="fig|1276246.3.peg.100"/>
<keyword evidence="4 7" id="KW-0328">Glycosyltransferase</keyword>
<evidence type="ECO:0000256" key="3">
    <source>
        <dbReference type="ARBA" id="ARBA00006751"/>
    </source>
</evidence>
<dbReference type="CDD" id="cd09009">
    <property type="entry name" value="PNP-EcPNPII_like"/>
    <property type="match status" value="1"/>
</dbReference>
<evidence type="ECO:0000313" key="11">
    <source>
        <dbReference type="Proteomes" id="UP000019267"/>
    </source>
</evidence>
<feature type="binding site" evidence="8">
    <location>
        <begin position="78"/>
        <end position="80"/>
    </location>
    <ligand>
        <name>phosphate</name>
        <dbReference type="ChEBI" id="CHEBI:43474"/>
    </ligand>
</feature>
<protein>
    <recommendedName>
        <fullName evidence="7">Purine nucleoside phosphorylase</fullName>
        <ecNumber evidence="7">2.4.2.1</ecNumber>
    </recommendedName>
    <alternativeName>
        <fullName evidence="7">Inosine-guanosine phosphorylase</fullName>
    </alternativeName>
</protein>
<dbReference type="AlphaFoldDB" id="W6A621"/>
<dbReference type="InterPro" id="IPR000845">
    <property type="entry name" value="Nucleoside_phosphorylase_d"/>
</dbReference>
<evidence type="ECO:0000256" key="8">
    <source>
        <dbReference type="PIRSR" id="PIRSR000477-2"/>
    </source>
</evidence>
<dbReference type="UniPathway" id="UPA00606"/>
<feature type="domain" description="Nucleoside phosphorylase" evidence="9">
    <location>
        <begin position="21"/>
        <end position="266"/>
    </location>
</feature>
<dbReference type="InterPro" id="IPR011270">
    <property type="entry name" value="Pur_Nuc_Pase_Ino/Guo-sp"/>
</dbReference>
<dbReference type="EMBL" id="CP006681">
    <property type="protein sequence ID" value="AHI52442.1"/>
    <property type="molecule type" value="Genomic_DNA"/>
</dbReference>
<dbReference type="GO" id="GO:0005737">
    <property type="term" value="C:cytoplasm"/>
    <property type="evidence" value="ECO:0007669"/>
    <property type="project" value="TreeGrafter"/>
</dbReference>
<dbReference type="InterPro" id="IPR011268">
    <property type="entry name" value="Purine_phosphorylase"/>
</dbReference>
<feature type="binding site" evidence="8">
    <location>
        <position position="190"/>
    </location>
    <ligand>
        <name>a purine D-ribonucleoside</name>
        <dbReference type="ChEBI" id="CHEBI:142355"/>
    </ligand>
</feature>
<evidence type="ECO:0000259" key="9">
    <source>
        <dbReference type="Pfam" id="PF01048"/>
    </source>
</evidence>
<dbReference type="OrthoDB" id="1523230at2"/>
<sequence length="268" mass="29717">MKKIEEIVNYINKEFDQPIDIAMILGSGLATLTEEFEVIKEISYIDIPHFKASEVVGHASKLVFAKHNNKNILFFKGRFHYYEGYEIDEVVLPVRVVAQLKVKNLIVTNACGGVADFLNPGDLMLINDHIGLFCPSPLRGKNYDNFGTRFPDMSQAYDKNLQTLALTCAKDLSIDLKQGVYAYFKGPMYETPAEIRAYKALGSDAVGMSTVPEVIVAHHAGIKVLGISLITNKAAGLGGNLNHQEVIEVAGQSEVKFKKLVKEIIERI</sequence>
<accession>W6A621</accession>
<dbReference type="GO" id="GO:0009116">
    <property type="term" value="P:nucleoside metabolic process"/>
    <property type="evidence" value="ECO:0007669"/>
    <property type="project" value="InterPro"/>
</dbReference>